<keyword evidence="5 12" id="KW-0235">DNA replication</keyword>
<dbReference type="CDD" id="cd03364">
    <property type="entry name" value="TOPRIM_DnaG_primases"/>
    <property type="match status" value="1"/>
</dbReference>
<dbReference type="NCBIfam" id="TIGR01391">
    <property type="entry name" value="dnaG"/>
    <property type="match status" value="1"/>
</dbReference>
<keyword evidence="7 12" id="KW-0863">Zinc-finger</keyword>
<dbReference type="SUPFAM" id="SSF56731">
    <property type="entry name" value="DNA primase core"/>
    <property type="match status" value="1"/>
</dbReference>
<gene>
    <name evidence="12" type="primary">dnaG</name>
    <name evidence="16" type="ORF">NEPTK9_000064</name>
</gene>
<proteinExistence type="inferred from homology"/>
<dbReference type="InterPro" id="IPR030846">
    <property type="entry name" value="DnaG_bac"/>
</dbReference>
<dbReference type="RefSeq" id="WP_194846838.1">
    <property type="nucleotide sequence ID" value="NZ_JAAEJV010000001.1"/>
</dbReference>
<dbReference type="Pfam" id="PF01807">
    <property type="entry name" value="Zn_ribbon_DnaG"/>
    <property type="match status" value="1"/>
</dbReference>
<evidence type="ECO:0000256" key="11">
    <source>
        <dbReference type="ARBA" id="ARBA00023163"/>
    </source>
</evidence>
<dbReference type="InterPro" id="IPR006295">
    <property type="entry name" value="DNA_primase_DnaG"/>
</dbReference>
<dbReference type="InterPro" id="IPR002694">
    <property type="entry name" value="Znf_CHC2"/>
</dbReference>
<keyword evidence="6 12" id="KW-0479">Metal-binding</keyword>
<evidence type="ECO:0000256" key="2">
    <source>
        <dbReference type="ARBA" id="ARBA00022515"/>
    </source>
</evidence>
<keyword evidence="2 12" id="KW-0639">Primosome</keyword>
<dbReference type="GO" id="GO:0016779">
    <property type="term" value="F:nucleotidyltransferase activity"/>
    <property type="evidence" value="ECO:0007669"/>
    <property type="project" value="UniProtKB-KW"/>
</dbReference>
<dbReference type="SMART" id="SM00493">
    <property type="entry name" value="TOPRIM"/>
    <property type="match status" value="1"/>
</dbReference>
<feature type="compositionally biased region" description="Basic and acidic residues" evidence="14">
    <location>
        <begin position="602"/>
        <end position="617"/>
    </location>
</feature>
<comment type="similarity">
    <text evidence="12 13">Belongs to the DnaG primase family.</text>
</comment>
<dbReference type="SMART" id="SM00400">
    <property type="entry name" value="ZnF_CHCC"/>
    <property type="match status" value="1"/>
</dbReference>
<dbReference type="PIRSF" id="PIRSF002811">
    <property type="entry name" value="DnaG"/>
    <property type="match status" value="1"/>
</dbReference>
<comment type="function">
    <text evidence="12 13">RNA polymerase that catalyzes the synthesis of short RNA molecules used as primers for DNA polymerase during DNA replication.</text>
</comment>
<accession>A0ABS0AWR7</accession>
<keyword evidence="9" id="KW-0460">Magnesium</keyword>
<dbReference type="Pfam" id="PF13155">
    <property type="entry name" value="Toprim_2"/>
    <property type="match status" value="1"/>
</dbReference>
<keyword evidence="3 12" id="KW-0808">Transferase</keyword>
<dbReference type="Gene3D" id="1.10.860.10">
    <property type="entry name" value="DNAb Helicase, Chain A"/>
    <property type="match status" value="1"/>
</dbReference>
<dbReference type="InterPro" id="IPR050219">
    <property type="entry name" value="DnaG_primase"/>
</dbReference>
<evidence type="ECO:0000256" key="9">
    <source>
        <dbReference type="ARBA" id="ARBA00022842"/>
    </source>
</evidence>
<dbReference type="Pfam" id="PF10410">
    <property type="entry name" value="DnaB_bind"/>
    <property type="match status" value="1"/>
</dbReference>
<evidence type="ECO:0000256" key="7">
    <source>
        <dbReference type="ARBA" id="ARBA00022771"/>
    </source>
</evidence>
<evidence type="ECO:0000256" key="6">
    <source>
        <dbReference type="ARBA" id="ARBA00022723"/>
    </source>
</evidence>
<evidence type="ECO:0000256" key="14">
    <source>
        <dbReference type="SAM" id="MobiDB-lite"/>
    </source>
</evidence>
<keyword evidence="4 12" id="KW-0548">Nucleotidyltransferase</keyword>
<feature type="region of interest" description="Disordered" evidence="14">
    <location>
        <begin position="589"/>
        <end position="617"/>
    </location>
</feature>
<name>A0ABS0AWR7_9BACT</name>
<keyword evidence="17" id="KW-1185">Reference proteome</keyword>
<keyword evidence="11 12" id="KW-0804">Transcription</keyword>
<dbReference type="InterPro" id="IPR037068">
    <property type="entry name" value="DNA_primase_core_N_sf"/>
</dbReference>
<dbReference type="EMBL" id="JAAEJV010000001">
    <property type="protein sequence ID" value="MBF5058568.1"/>
    <property type="molecule type" value="Genomic_DNA"/>
</dbReference>
<dbReference type="InterPro" id="IPR036977">
    <property type="entry name" value="DNA_primase_Znf_CHC2"/>
</dbReference>
<dbReference type="EC" id="2.7.7.101" evidence="12"/>
<evidence type="ECO:0000313" key="16">
    <source>
        <dbReference type="EMBL" id="MBF5058568.1"/>
    </source>
</evidence>
<dbReference type="InterPro" id="IPR019475">
    <property type="entry name" value="DNA_primase_DnaB-bd"/>
</dbReference>
<comment type="catalytic activity">
    <reaction evidence="12">
        <text>ssDNA + n NTP = ssDNA/pppN(pN)n-1 hybrid + (n-1) diphosphate.</text>
        <dbReference type="EC" id="2.7.7.101"/>
    </reaction>
</comment>
<dbReference type="Pfam" id="PF08275">
    <property type="entry name" value="DNAG_N"/>
    <property type="match status" value="1"/>
</dbReference>
<comment type="domain">
    <text evidence="12">Contains an N-terminal zinc-binding domain, a central core domain that contains the primase activity, and a C-terminal DnaB-binding domain.</text>
</comment>
<evidence type="ECO:0000256" key="3">
    <source>
        <dbReference type="ARBA" id="ARBA00022679"/>
    </source>
</evidence>
<feature type="zinc finger region" description="CHC2-type" evidence="12">
    <location>
        <begin position="39"/>
        <end position="63"/>
    </location>
</feature>
<keyword evidence="8 12" id="KW-0862">Zinc</keyword>
<comment type="subunit">
    <text evidence="12">Monomer. Interacts with DnaB.</text>
</comment>
<evidence type="ECO:0000313" key="17">
    <source>
        <dbReference type="Proteomes" id="UP001194714"/>
    </source>
</evidence>
<dbReference type="InterPro" id="IPR006171">
    <property type="entry name" value="TOPRIM_dom"/>
</dbReference>
<dbReference type="InterPro" id="IPR016136">
    <property type="entry name" value="DNA_helicase_N/primase_C"/>
</dbReference>
<dbReference type="Gene3D" id="3.90.980.10">
    <property type="entry name" value="DNA primase, catalytic core, N-terminal domain"/>
    <property type="match status" value="1"/>
</dbReference>
<evidence type="ECO:0000259" key="15">
    <source>
        <dbReference type="PROSITE" id="PS50880"/>
    </source>
</evidence>
<feature type="domain" description="Toprim" evidence="15">
    <location>
        <begin position="259"/>
        <end position="341"/>
    </location>
</feature>
<dbReference type="PROSITE" id="PS50880">
    <property type="entry name" value="TOPRIM"/>
    <property type="match status" value="1"/>
</dbReference>
<evidence type="ECO:0000256" key="10">
    <source>
        <dbReference type="ARBA" id="ARBA00023125"/>
    </source>
</evidence>
<keyword evidence="1 12" id="KW-0240">DNA-directed RNA polymerase</keyword>
<comment type="cofactor">
    <cofactor evidence="12 13">
        <name>Zn(2+)</name>
        <dbReference type="ChEBI" id="CHEBI:29105"/>
    </cofactor>
    <text evidence="12 13">Binds 1 zinc ion per monomer.</text>
</comment>
<dbReference type="SUPFAM" id="SSF57783">
    <property type="entry name" value="Zinc beta-ribbon"/>
    <property type="match status" value="1"/>
</dbReference>
<dbReference type="PANTHER" id="PTHR30313:SF2">
    <property type="entry name" value="DNA PRIMASE"/>
    <property type="match status" value="1"/>
</dbReference>
<protein>
    <recommendedName>
        <fullName evidence="12 13">DNA primase</fullName>
        <ecNumber evidence="12">2.7.7.101</ecNumber>
    </recommendedName>
</protein>
<sequence>MGVYAKKSLELLREKIDLVEVISSHVNLKAAGSSYKGLCPFHDEKTPSFVIHRGDSHYHCFGCGAHGDAIAFLMGYMKMTFVEAVETLAERFQIPLEEVEYDRRQTGPSKKELKEPLQKAADFYHTYLLHTDEGHRALKYLYDRGLDLDFIRLFKVGFAPRSGAVFGKFMQKYRYTAQLLETAGLIKTLSDGKKKVFFSNRITFPILDVSGGVIGFSARKTSEETFGPKYVNTPETPLFKKSHTLYGLSFSRRQIAKEKRAIVVEGQIDALRLIQSGFNITVAGQGTAFTEEHVKELLKLGITRVYLALDGDEAGQTAASKIGNVFQKEGVEVYVVPTPPGMDPDTILKEQGPPAFTELLEKAEDYLSFLVGYFSKESDLSSPSGKSHLIQTIAERIRSWDHPLMVHESLRKLAQLTQVPEKLVGVGQEEVRRTTYIKREGKLSEVAINPDRVLQTDLLRWLYLLGDAEPSLLEIIKENLRPEHFSVTLCRRLFSLYMENLEAQKPADLLSLANNLENPEEQILFSELIQKKVNTERAEEGVIETVTKMLQHHWMEEREKIKIKIQSGQCSQEEVLELAKAFDALRAPPSVIRGSESSQSQEVKRSERRPPEAARSG</sequence>
<dbReference type="InterPro" id="IPR013264">
    <property type="entry name" value="DNAG_N"/>
</dbReference>
<dbReference type="HAMAP" id="MF_00974">
    <property type="entry name" value="DNA_primase_DnaG"/>
    <property type="match status" value="1"/>
</dbReference>
<evidence type="ECO:0000256" key="5">
    <source>
        <dbReference type="ARBA" id="ARBA00022705"/>
    </source>
</evidence>
<evidence type="ECO:0000256" key="13">
    <source>
        <dbReference type="PIRNR" id="PIRNR002811"/>
    </source>
</evidence>
<keyword evidence="10 12" id="KW-0238">DNA-binding</keyword>
<dbReference type="PANTHER" id="PTHR30313">
    <property type="entry name" value="DNA PRIMASE"/>
    <property type="match status" value="1"/>
</dbReference>
<reference evidence="16 17" key="1">
    <citation type="submission" date="2020-01" db="EMBL/GenBank/DDBJ databases">
        <title>Draft genome sequence of Cand. Neptunochlamydia vexilliferae K9.</title>
        <authorList>
            <person name="Schulz F."/>
            <person name="Koestlbacher S."/>
            <person name="Wascher F."/>
            <person name="Pizzetti I."/>
            <person name="Horn M."/>
        </authorList>
    </citation>
    <scope>NUCLEOTIDE SEQUENCE [LARGE SCALE GENOMIC DNA]</scope>
    <source>
        <strain evidence="16 17">K9</strain>
    </source>
</reference>
<organism evidence="16 17">
    <name type="scientific">Candidatus Neptunichlamydia vexilliferae</name>
    <dbReference type="NCBI Taxonomy" id="1651774"/>
    <lineage>
        <taxon>Bacteria</taxon>
        <taxon>Pseudomonadati</taxon>
        <taxon>Chlamydiota</taxon>
        <taxon>Chlamydiia</taxon>
        <taxon>Parachlamydiales</taxon>
        <taxon>Simkaniaceae</taxon>
        <taxon>Candidatus Neptunichlamydia</taxon>
    </lineage>
</organism>
<dbReference type="Gene3D" id="3.40.1360.10">
    <property type="match status" value="1"/>
</dbReference>
<dbReference type="SUPFAM" id="SSF48024">
    <property type="entry name" value="N-terminal domain of DnaB helicase"/>
    <property type="match status" value="1"/>
</dbReference>
<dbReference type="Gene3D" id="3.90.580.10">
    <property type="entry name" value="Zinc finger, CHC2-type domain"/>
    <property type="match status" value="1"/>
</dbReference>
<evidence type="ECO:0000256" key="1">
    <source>
        <dbReference type="ARBA" id="ARBA00022478"/>
    </source>
</evidence>
<comment type="caution">
    <text evidence="16">The sequence shown here is derived from an EMBL/GenBank/DDBJ whole genome shotgun (WGS) entry which is preliminary data.</text>
</comment>
<dbReference type="Proteomes" id="UP001194714">
    <property type="component" value="Unassembled WGS sequence"/>
</dbReference>
<evidence type="ECO:0000256" key="12">
    <source>
        <dbReference type="HAMAP-Rule" id="MF_00974"/>
    </source>
</evidence>
<evidence type="ECO:0000256" key="4">
    <source>
        <dbReference type="ARBA" id="ARBA00022695"/>
    </source>
</evidence>
<dbReference type="InterPro" id="IPR036185">
    <property type="entry name" value="DNA_heli_DnaB-like_N_sf"/>
</dbReference>
<evidence type="ECO:0000256" key="8">
    <source>
        <dbReference type="ARBA" id="ARBA00022833"/>
    </source>
</evidence>
<dbReference type="InterPro" id="IPR034151">
    <property type="entry name" value="TOPRIM_DnaG_bac"/>
</dbReference>